<keyword evidence="2" id="KW-1133">Transmembrane helix</keyword>
<feature type="compositionally biased region" description="Low complexity" evidence="1">
    <location>
        <begin position="1"/>
        <end position="12"/>
    </location>
</feature>
<feature type="compositionally biased region" description="Basic and acidic residues" evidence="1">
    <location>
        <begin position="257"/>
        <end position="268"/>
    </location>
</feature>
<feature type="transmembrane region" description="Helical" evidence="2">
    <location>
        <begin position="84"/>
        <end position="104"/>
    </location>
</feature>
<feature type="region of interest" description="Disordered" evidence="1">
    <location>
        <begin position="1"/>
        <end position="25"/>
    </location>
</feature>
<evidence type="ECO:0008006" key="5">
    <source>
        <dbReference type="Google" id="ProtNLM"/>
    </source>
</evidence>
<feature type="transmembrane region" description="Helical" evidence="2">
    <location>
        <begin position="50"/>
        <end position="72"/>
    </location>
</feature>
<gene>
    <name evidence="3" type="ORF">GCM10009727_15340</name>
</gene>
<keyword evidence="2" id="KW-0472">Membrane</keyword>
<sequence length="277" mass="29133">MVANTAPFTSAPARRRRPRRTTSPAAPLRLTLGGLTLGGLTRRRRWERRIALGLAGGAAVMVPWMVVLARTLPSTAHVSNWPMAWMGLDAMIAAGMLGTGVLLARRDPRHGLTAAATGVLLAMDAWFDVLTSAPGPERALALAMAAGLELPLACTLTALAARSLNTTASSVQPPTNTPEEEGRRPEAAGALHTGTRSTQPLIDAPGEEESRPETARALRTGGPCVQPTADVRGEEGRRPENVRPGGPVTWAGAGVRGVEDGRMKDRWQSIDASTPDG</sequence>
<reference evidence="3 4" key="1">
    <citation type="journal article" date="2019" name="Int. J. Syst. Evol. Microbiol.">
        <title>The Global Catalogue of Microorganisms (GCM) 10K type strain sequencing project: providing services to taxonomists for standard genome sequencing and annotation.</title>
        <authorList>
            <consortium name="The Broad Institute Genomics Platform"/>
            <consortium name="The Broad Institute Genome Sequencing Center for Infectious Disease"/>
            <person name="Wu L."/>
            <person name="Ma J."/>
        </authorList>
    </citation>
    <scope>NUCLEOTIDE SEQUENCE [LARGE SCALE GENOMIC DNA]</scope>
    <source>
        <strain evidence="3 4">JCM 13850</strain>
    </source>
</reference>
<accession>A0ABN2YEK2</accession>
<feature type="compositionally biased region" description="Basic and acidic residues" evidence="1">
    <location>
        <begin position="231"/>
        <end position="241"/>
    </location>
</feature>
<dbReference type="Proteomes" id="UP001501020">
    <property type="component" value="Unassembled WGS sequence"/>
</dbReference>
<organism evidence="3 4">
    <name type="scientific">Actinomadura napierensis</name>
    <dbReference type="NCBI Taxonomy" id="267854"/>
    <lineage>
        <taxon>Bacteria</taxon>
        <taxon>Bacillati</taxon>
        <taxon>Actinomycetota</taxon>
        <taxon>Actinomycetes</taxon>
        <taxon>Streptosporangiales</taxon>
        <taxon>Thermomonosporaceae</taxon>
        <taxon>Actinomadura</taxon>
    </lineage>
</organism>
<dbReference type="EMBL" id="BAAAMR010000009">
    <property type="protein sequence ID" value="GAA2126277.1"/>
    <property type="molecule type" value="Genomic_DNA"/>
</dbReference>
<dbReference type="RefSeq" id="WP_344262990.1">
    <property type="nucleotide sequence ID" value="NZ_BAAAMR010000009.1"/>
</dbReference>
<feature type="region of interest" description="Disordered" evidence="1">
    <location>
        <begin position="167"/>
        <end position="277"/>
    </location>
</feature>
<keyword evidence="2" id="KW-0812">Transmembrane</keyword>
<protein>
    <recommendedName>
        <fullName evidence="5">DUF2637 domain-containing protein</fullName>
    </recommendedName>
</protein>
<name>A0ABN2YEK2_9ACTN</name>
<proteinExistence type="predicted"/>
<comment type="caution">
    <text evidence="3">The sequence shown here is derived from an EMBL/GenBank/DDBJ whole genome shotgun (WGS) entry which is preliminary data.</text>
</comment>
<evidence type="ECO:0000313" key="3">
    <source>
        <dbReference type="EMBL" id="GAA2126277.1"/>
    </source>
</evidence>
<evidence type="ECO:0000256" key="1">
    <source>
        <dbReference type="SAM" id="MobiDB-lite"/>
    </source>
</evidence>
<evidence type="ECO:0000256" key="2">
    <source>
        <dbReference type="SAM" id="Phobius"/>
    </source>
</evidence>
<evidence type="ECO:0000313" key="4">
    <source>
        <dbReference type="Proteomes" id="UP001501020"/>
    </source>
</evidence>
<keyword evidence="4" id="KW-1185">Reference proteome</keyword>